<dbReference type="PANTHER" id="PTHR11864">
    <property type="entry name" value="PRE-MRNA-PROCESSING PROTEIN PRP40"/>
    <property type="match status" value="1"/>
</dbReference>
<dbReference type="GO" id="GO:0071004">
    <property type="term" value="C:U2-type prespliceosome"/>
    <property type="evidence" value="ECO:0007669"/>
    <property type="project" value="TreeGrafter"/>
</dbReference>
<feature type="domain" description="FF" evidence="9">
    <location>
        <begin position="363"/>
        <end position="424"/>
    </location>
</feature>
<feature type="compositionally biased region" description="Basic and acidic residues" evidence="7">
    <location>
        <begin position="562"/>
        <end position="604"/>
    </location>
</feature>
<evidence type="ECO:0000256" key="6">
    <source>
        <dbReference type="SAM" id="Coils"/>
    </source>
</evidence>
<keyword evidence="5" id="KW-0539">Nucleus</keyword>
<keyword evidence="11" id="KW-1185">Reference proteome</keyword>
<gene>
    <name evidence="10" type="ORF">L211DRAFT_777790</name>
</gene>
<evidence type="ECO:0000256" key="4">
    <source>
        <dbReference type="ARBA" id="ARBA00023187"/>
    </source>
</evidence>
<protein>
    <recommendedName>
        <fullName evidence="12">Formin binding protein</fullName>
    </recommendedName>
</protein>
<dbReference type="GO" id="GO:0045292">
    <property type="term" value="P:mRNA cis splicing, via spliceosome"/>
    <property type="evidence" value="ECO:0007669"/>
    <property type="project" value="InterPro"/>
</dbReference>
<evidence type="ECO:0000256" key="3">
    <source>
        <dbReference type="ARBA" id="ARBA00022737"/>
    </source>
</evidence>
<keyword evidence="3" id="KW-0677">Repeat</keyword>
<dbReference type="InterPro" id="IPR002713">
    <property type="entry name" value="FF_domain"/>
</dbReference>
<evidence type="ECO:0000313" key="11">
    <source>
        <dbReference type="Proteomes" id="UP000267821"/>
    </source>
</evidence>
<dbReference type="InterPro" id="IPR001202">
    <property type="entry name" value="WW_dom"/>
</dbReference>
<dbReference type="SMART" id="SM00456">
    <property type="entry name" value="WW"/>
    <property type="match status" value="2"/>
</dbReference>
<organism evidence="10 11">
    <name type="scientific">Terfezia boudieri ATCC MYA-4762</name>
    <dbReference type="NCBI Taxonomy" id="1051890"/>
    <lineage>
        <taxon>Eukaryota</taxon>
        <taxon>Fungi</taxon>
        <taxon>Dikarya</taxon>
        <taxon>Ascomycota</taxon>
        <taxon>Pezizomycotina</taxon>
        <taxon>Pezizomycetes</taxon>
        <taxon>Pezizales</taxon>
        <taxon>Pezizaceae</taxon>
        <taxon>Terfezia</taxon>
    </lineage>
</organism>
<name>A0A3N4M4D0_9PEZI</name>
<feature type="compositionally biased region" description="Basic and acidic residues" evidence="7">
    <location>
        <begin position="632"/>
        <end position="646"/>
    </location>
</feature>
<dbReference type="SMART" id="SM00441">
    <property type="entry name" value="FF"/>
    <property type="match status" value="6"/>
</dbReference>
<dbReference type="InterPro" id="IPR036517">
    <property type="entry name" value="FF_domain_sf"/>
</dbReference>
<keyword evidence="6" id="KW-0175">Coiled coil</keyword>
<dbReference type="OrthoDB" id="187617at2759"/>
<dbReference type="Gene3D" id="2.20.70.10">
    <property type="match status" value="2"/>
</dbReference>
<dbReference type="FunFam" id="1.10.10.440:FF:000034">
    <property type="entry name" value="Formin binding protein (FNB3)"/>
    <property type="match status" value="1"/>
</dbReference>
<dbReference type="SUPFAM" id="SSF81698">
    <property type="entry name" value="FF domain"/>
    <property type="match status" value="5"/>
</dbReference>
<dbReference type="GO" id="GO:0005685">
    <property type="term" value="C:U1 snRNP"/>
    <property type="evidence" value="ECO:0007669"/>
    <property type="project" value="TreeGrafter"/>
</dbReference>
<dbReference type="PROSITE" id="PS50020">
    <property type="entry name" value="WW_DOMAIN_2"/>
    <property type="match status" value="2"/>
</dbReference>
<feature type="domain" description="FF" evidence="9">
    <location>
        <begin position="216"/>
        <end position="272"/>
    </location>
</feature>
<dbReference type="PANTHER" id="PTHR11864:SF0">
    <property type="entry name" value="PRP40 PRE-MRNA PROCESSING FACTOR 40 HOMOLOG A (YEAST)"/>
    <property type="match status" value="1"/>
</dbReference>
<evidence type="ECO:0000259" key="9">
    <source>
        <dbReference type="PROSITE" id="PS51676"/>
    </source>
</evidence>
<proteinExistence type="predicted"/>
<evidence type="ECO:0000259" key="8">
    <source>
        <dbReference type="PROSITE" id="PS50020"/>
    </source>
</evidence>
<sequence>MSALWQEARNPTDGRIYYYNTQTKETQWTKPVELMTPAERALQNTPWKEYTAEGGRKYWYNTETKQSVWEMPDVLKAALAKPAPVHSLPAAPTFVAGGPASFNYSHDDNNNRQVALYGNQTGDAGLENGSKSLSLLSAVDSKDEPQYSTQDEAEAAFIKLLRRSGVGADWTWEQTMRAVIKEPQYRALKDPRDRKAAFEKFTVELRAQEVEKAKDRMTKLRQDFSTMLKSHPEIKYFTRWKTALPIIEKETIFRSAADDTERRQLFDEYIAELWRTEVEREAATRKEGMEELANLLKSLNLEPYTRWSEAQSIIQNNERFISEERFQALTKLDILNTFESHIKQLERAFNDQKQRTKALKMRRERKNREAFVESLEKLRSEGNIRAGTKWMHIHPLIKDDPRYTNMLGQSGSTPLDLFWDKMEEVDRDIRLKKNFVLDVIEEKRFEISYKTTFDEFAAFIKTDSRTASLDHDTLTVLFDKLREKVVKRVEDDRHQAERQQRRRMDALRSALKHLEPPAEVTDTWEQVRPRIQKLDEYQALETEELRQQAFDKFIRRLKEREEDRAKDLERREQRERERERERSHRDRDRESETGRNGHHRDSYHRSSRHPRDHREGSHSHRSRSPPEVDAYEAERRRAAGERERQYLRSGRNRSTSRHRERHERASSRTSTSHYDRERREREEERERQYRLRGIDRGPELHYEDRVRRRPRDPSVGSEEGSRRDSKVRLLSLISSLPSYIE</sequence>
<dbReference type="FunFam" id="1.10.10.440:FF:000033">
    <property type="entry name" value="Formin binding protein (FNB3)"/>
    <property type="match status" value="1"/>
</dbReference>
<feature type="coiled-coil region" evidence="6">
    <location>
        <begin position="335"/>
        <end position="381"/>
    </location>
</feature>
<feature type="region of interest" description="Disordered" evidence="7">
    <location>
        <begin position="562"/>
        <end position="728"/>
    </location>
</feature>
<feature type="compositionally biased region" description="Basic and acidic residues" evidence="7">
    <location>
        <begin position="673"/>
        <end position="706"/>
    </location>
</feature>
<evidence type="ECO:0000313" key="10">
    <source>
        <dbReference type="EMBL" id="RPB28242.1"/>
    </source>
</evidence>
<comment type="subcellular location">
    <subcellularLocation>
        <location evidence="1">Nucleus</location>
    </subcellularLocation>
</comment>
<dbReference type="PROSITE" id="PS51676">
    <property type="entry name" value="FF"/>
    <property type="match status" value="4"/>
</dbReference>
<dbReference type="CDD" id="cd00201">
    <property type="entry name" value="WW"/>
    <property type="match status" value="2"/>
</dbReference>
<keyword evidence="2" id="KW-0507">mRNA processing</keyword>
<accession>A0A3N4M4D0</accession>
<dbReference type="GO" id="GO:0003723">
    <property type="term" value="F:RNA binding"/>
    <property type="evidence" value="ECO:0007669"/>
    <property type="project" value="TreeGrafter"/>
</dbReference>
<dbReference type="Gene3D" id="1.10.10.440">
    <property type="entry name" value="FF domain"/>
    <property type="match status" value="5"/>
</dbReference>
<dbReference type="SUPFAM" id="SSF51045">
    <property type="entry name" value="WW domain"/>
    <property type="match status" value="2"/>
</dbReference>
<keyword evidence="4" id="KW-0508">mRNA splicing</keyword>
<feature type="domain" description="FF" evidence="9">
    <location>
        <begin position="500"/>
        <end position="556"/>
    </location>
</feature>
<feature type="domain" description="WW" evidence="8">
    <location>
        <begin position="45"/>
        <end position="74"/>
    </location>
</feature>
<dbReference type="Pfam" id="PF25432">
    <property type="entry name" value="FF_PRPF40A"/>
    <property type="match status" value="1"/>
</dbReference>
<dbReference type="Proteomes" id="UP000267821">
    <property type="component" value="Unassembled WGS sequence"/>
</dbReference>
<evidence type="ECO:0000256" key="7">
    <source>
        <dbReference type="SAM" id="MobiDB-lite"/>
    </source>
</evidence>
<dbReference type="InParanoid" id="A0A3N4M4D0"/>
<dbReference type="Pfam" id="PF00397">
    <property type="entry name" value="WW"/>
    <property type="match status" value="2"/>
</dbReference>
<feature type="domain" description="WW" evidence="8">
    <location>
        <begin position="1"/>
        <end position="33"/>
    </location>
</feature>
<dbReference type="PROSITE" id="PS01159">
    <property type="entry name" value="WW_DOMAIN_1"/>
    <property type="match status" value="1"/>
</dbReference>
<evidence type="ECO:0008006" key="12">
    <source>
        <dbReference type="Google" id="ProtNLM"/>
    </source>
</evidence>
<dbReference type="InterPro" id="IPR036020">
    <property type="entry name" value="WW_dom_sf"/>
</dbReference>
<evidence type="ECO:0000256" key="2">
    <source>
        <dbReference type="ARBA" id="ARBA00022664"/>
    </source>
</evidence>
<dbReference type="Pfam" id="PF01846">
    <property type="entry name" value="FF"/>
    <property type="match status" value="4"/>
</dbReference>
<dbReference type="FunCoup" id="A0A3N4M4D0">
    <property type="interactions" value="1172"/>
</dbReference>
<dbReference type="STRING" id="1051890.A0A3N4M4D0"/>
<evidence type="ECO:0000256" key="5">
    <source>
        <dbReference type="ARBA" id="ARBA00023242"/>
    </source>
</evidence>
<evidence type="ECO:0000256" key="1">
    <source>
        <dbReference type="ARBA" id="ARBA00004123"/>
    </source>
</evidence>
<dbReference type="EMBL" id="ML121529">
    <property type="protein sequence ID" value="RPB28242.1"/>
    <property type="molecule type" value="Genomic_DNA"/>
</dbReference>
<dbReference type="FunFam" id="1.10.10.440:FF:000013">
    <property type="entry name" value="pre-mRNA-processing protein 40A isoform X1"/>
    <property type="match status" value="1"/>
</dbReference>
<reference evidence="10 11" key="1">
    <citation type="journal article" date="2018" name="Nat. Ecol. Evol.">
        <title>Pezizomycetes genomes reveal the molecular basis of ectomycorrhizal truffle lifestyle.</title>
        <authorList>
            <person name="Murat C."/>
            <person name="Payen T."/>
            <person name="Noel B."/>
            <person name="Kuo A."/>
            <person name="Morin E."/>
            <person name="Chen J."/>
            <person name="Kohler A."/>
            <person name="Krizsan K."/>
            <person name="Balestrini R."/>
            <person name="Da Silva C."/>
            <person name="Montanini B."/>
            <person name="Hainaut M."/>
            <person name="Levati E."/>
            <person name="Barry K.W."/>
            <person name="Belfiori B."/>
            <person name="Cichocki N."/>
            <person name="Clum A."/>
            <person name="Dockter R.B."/>
            <person name="Fauchery L."/>
            <person name="Guy J."/>
            <person name="Iotti M."/>
            <person name="Le Tacon F."/>
            <person name="Lindquist E.A."/>
            <person name="Lipzen A."/>
            <person name="Malagnac F."/>
            <person name="Mello A."/>
            <person name="Molinier V."/>
            <person name="Miyauchi S."/>
            <person name="Poulain J."/>
            <person name="Riccioni C."/>
            <person name="Rubini A."/>
            <person name="Sitrit Y."/>
            <person name="Splivallo R."/>
            <person name="Traeger S."/>
            <person name="Wang M."/>
            <person name="Zifcakova L."/>
            <person name="Wipf D."/>
            <person name="Zambonelli A."/>
            <person name="Paolocci F."/>
            <person name="Nowrousian M."/>
            <person name="Ottonello S."/>
            <person name="Baldrian P."/>
            <person name="Spatafora J.W."/>
            <person name="Henrissat B."/>
            <person name="Nagy L.G."/>
            <person name="Aury J.M."/>
            <person name="Wincker P."/>
            <person name="Grigoriev I.V."/>
            <person name="Bonfante P."/>
            <person name="Martin F.M."/>
        </authorList>
    </citation>
    <scope>NUCLEOTIDE SEQUENCE [LARGE SCALE GENOMIC DNA]</scope>
    <source>
        <strain evidence="10 11">ATCC MYA-4762</strain>
    </source>
</reference>
<dbReference type="AlphaFoldDB" id="A0A3N4M4D0"/>
<dbReference type="InterPro" id="IPR039726">
    <property type="entry name" value="Prp40-like"/>
</dbReference>
<feature type="domain" description="FF" evidence="9">
    <location>
        <begin position="150"/>
        <end position="204"/>
    </location>
</feature>
<feature type="compositionally biased region" description="Basic residues" evidence="7">
    <location>
        <begin position="650"/>
        <end position="661"/>
    </location>
</feature>